<proteinExistence type="inferred from homology"/>
<reference evidence="7 8" key="1">
    <citation type="journal article" date="2019" name="Sci. Rep.">
        <title>A multi-omics analysis of the grapevine pathogen Lasiodiplodia theobromae reveals that temperature affects the expression of virulence- and pathogenicity-related genes.</title>
        <authorList>
            <person name="Felix C."/>
            <person name="Meneses R."/>
            <person name="Goncalves M.F.M."/>
            <person name="Tilleman L."/>
            <person name="Duarte A.S."/>
            <person name="Jorrin-Novo J.V."/>
            <person name="Van de Peer Y."/>
            <person name="Deforce D."/>
            <person name="Van Nieuwerburgh F."/>
            <person name="Esteves A.C."/>
            <person name="Alves A."/>
        </authorList>
    </citation>
    <scope>NUCLEOTIDE SEQUENCE [LARGE SCALE GENOMIC DNA]</scope>
    <source>
        <strain evidence="7 8">LA-SOL3</strain>
    </source>
</reference>
<dbReference type="InterPro" id="IPR048395">
    <property type="entry name" value="Glyco_hydro_31_C"/>
</dbReference>
<evidence type="ECO:0000313" key="7">
    <source>
        <dbReference type="EMBL" id="KAB2579561.1"/>
    </source>
</evidence>
<comment type="caution">
    <text evidence="7">The sequence shown here is derived from an EMBL/GenBank/DDBJ whole genome shotgun (WGS) entry which is preliminary data.</text>
</comment>
<dbReference type="Pfam" id="PF21365">
    <property type="entry name" value="Glyco_hydro_31_3rd"/>
    <property type="match status" value="1"/>
</dbReference>
<evidence type="ECO:0000259" key="5">
    <source>
        <dbReference type="Pfam" id="PF01055"/>
    </source>
</evidence>
<dbReference type="CDD" id="cd14752">
    <property type="entry name" value="GH31_N"/>
    <property type="match status" value="1"/>
</dbReference>
<evidence type="ECO:0000259" key="6">
    <source>
        <dbReference type="Pfam" id="PF21365"/>
    </source>
</evidence>
<dbReference type="SUPFAM" id="SSF74650">
    <property type="entry name" value="Galactose mutarotase-like"/>
    <property type="match status" value="1"/>
</dbReference>
<dbReference type="PANTHER" id="PTHR22762:SF120">
    <property type="entry name" value="HETEROGLYCAN GLUCOSIDASE 1"/>
    <property type="match status" value="1"/>
</dbReference>
<feature type="region of interest" description="Disordered" evidence="4">
    <location>
        <begin position="915"/>
        <end position="945"/>
    </location>
</feature>
<dbReference type="GO" id="GO:0005975">
    <property type="term" value="P:carbohydrate metabolic process"/>
    <property type="evidence" value="ECO:0007669"/>
    <property type="project" value="InterPro"/>
</dbReference>
<dbReference type="Pfam" id="PF01055">
    <property type="entry name" value="Glyco_hydro_31_2nd"/>
    <property type="match status" value="1"/>
</dbReference>
<feature type="domain" description="Glycosyl hydrolase family 31 C-terminal" evidence="6">
    <location>
        <begin position="797"/>
        <end position="909"/>
    </location>
</feature>
<dbReference type="Gene3D" id="2.60.40.1760">
    <property type="entry name" value="glycosyl hydrolase (family 31)"/>
    <property type="match status" value="1"/>
</dbReference>
<dbReference type="EC" id="3.2.1.20" evidence="3"/>
<keyword evidence="8" id="KW-1185">Reference proteome</keyword>
<accession>A0A5N5DQF2</accession>
<dbReference type="AlphaFoldDB" id="A0A5N5DQF2"/>
<dbReference type="EMBL" id="VCHE01000006">
    <property type="protein sequence ID" value="KAB2579561.1"/>
    <property type="molecule type" value="Genomic_DNA"/>
</dbReference>
<dbReference type="SUPFAM" id="SSF51445">
    <property type="entry name" value="(Trans)glycosidases"/>
    <property type="match status" value="1"/>
</dbReference>
<dbReference type="Proteomes" id="UP000325902">
    <property type="component" value="Unassembled WGS sequence"/>
</dbReference>
<feature type="domain" description="Glycoside hydrolase family 31 TIM barrel" evidence="5">
    <location>
        <begin position="345"/>
        <end position="788"/>
    </location>
</feature>
<evidence type="ECO:0000256" key="2">
    <source>
        <dbReference type="ARBA" id="ARBA00007806"/>
    </source>
</evidence>
<dbReference type="InterPro" id="IPR013780">
    <property type="entry name" value="Glyco_hydro_b"/>
</dbReference>
<evidence type="ECO:0000256" key="3">
    <source>
        <dbReference type="ARBA" id="ARBA00012741"/>
    </source>
</evidence>
<dbReference type="InterPro" id="IPR017853">
    <property type="entry name" value="GH"/>
</dbReference>
<dbReference type="PANTHER" id="PTHR22762">
    <property type="entry name" value="ALPHA-GLUCOSIDASE"/>
    <property type="match status" value="1"/>
</dbReference>
<name>A0A5N5DQF2_9PEZI</name>
<comment type="catalytic activity">
    <reaction evidence="1">
        <text>Hydrolysis of terminal, non-reducing (1-&gt;4)-linked alpha-D-glucose residues with release of alpha-D-glucose.</text>
        <dbReference type="EC" id="3.2.1.20"/>
    </reaction>
</comment>
<feature type="region of interest" description="Disordered" evidence="4">
    <location>
        <begin position="1"/>
        <end position="21"/>
    </location>
</feature>
<dbReference type="GO" id="GO:0030246">
    <property type="term" value="F:carbohydrate binding"/>
    <property type="evidence" value="ECO:0007669"/>
    <property type="project" value="InterPro"/>
</dbReference>
<organism evidence="7 8">
    <name type="scientific">Lasiodiplodia theobromae</name>
    <dbReference type="NCBI Taxonomy" id="45133"/>
    <lineage>
        <taxon>Eukaryota</taxon>
        <taxon>Fungi</taxon>
        <taxon>Dikarya</taxon>
        <taxon>Ascomycota</taxon>
        <taxon>Pezizomycotina</taxon>
        <taxon>Dothideomycetes</taxon>
        <taxon>Dothideomycetes incertae sedis</taxon>
        <taxon>Botryosphaeriales</taxon>
        <taxon>Botryosphaeriaceae</taxon>
        <taxon>Lasiodiplodia</taxon>
    </lineage>
</organism>
<sequence>MPWAGRDNTQTSGDAAHPKHHDPYRFVPADDFFENFTAKCQPNCVTYKPDDQLTEEKTRNPASSHGRIFRLNDDAVLLVQFIRPLVWRIQFNPSYRRGSDFTEWNTRTMLEGRLSRMIRVLDTAEDIVWDVEFDPTHVNHFILRSVVVLKGKRLPVVELWIQRSPFKITAVRTIKVASPLGRPPVTIPVDIPGHSGRAVIWQTIENPLQYDQRSTILSVEKQPQAKYMGFGGQGGKSLFKDKVYLNYFNFDNMRYNNIYAKGPEEAAEPLYHSEPFWIELNRHPGYLSQVATFVDNYSHVCLDIGKTDDSLLRIATRFNSFQGVFMAGNNTAEITRLYTSIVGKPRLMPRYVLGYHQGCYGYDRQWKVEEAVRKYRENGFPLDGMHIDVDIQRGYRTFTIDRSRFPEPEQMFLGLRKQGVRCSTNITPVIRCTPDEKYAPLNEGMAGDHFVLDRRLIDPSAPTCMDQRYMQYGNADLYFTNPNDVGRRPYPDDYDFAAHFNKAVPFHGGVSYGDGQGAPGHYPNLNNRATREWWGKQYKDLFDAGLEFVWQDMTSPCIGETYGDMKSWPFRLLLESDSWQGEQRQRRRSNAGLDDKKDLKAAIEIWSLYSLNLHKATFSGLKKLDSRKGKRNFIIGRGSFAGAQRYAGLWTGDNASTWEFLRVSIVQVLSLGMSGMTMAGADVGGFELAYGETNFANPELLIRWYCANSLLPWFRNHYSGKHEPFEDNPSHVRDADKKLFQEPYRYEEYYRENRDRMADEERELFEAVLPACRYIVRLRYSLLQLLYDAMFESTITGLPIARAMVTTDPLDGSLLTKNEKFTENQYLAGNDILVAPSLHKGSESTRRQIYLPSTSSWYAMNLRPHDSIGEALLPKVAGATYVDYDCRISADESQLPFVCPMYIREGAIIPQIQVRQSVPDRTRPPAEQPDDQPANPITINIYPGRADSKSHTYRMYLDDGVSRNSAPEGTYFATLPPRHHHHHNAGGGAAAVVPPNHHAHGDDAEARSNFRRVDIGQRITTDESASSALQRTITVSTGWDAARNTGDVPEEELYGDEKVKRDVGPEYRVVIWHEDGTRMEDVCVEVDGGERTREEVDERRRATIVWVPVDADAKTTIKVWYAV</sequence>
<dbReference type="GO" id="GO:0004558">
    <property type="term" value="F:alpha-1,4-glucosidase activity"/>
    <property type="evidence" value="ECO:0007669"/>
    <property type="project" value="UniProtKB-EC"/>
</dbReference>
<dbReference type="InterPro" id="IPR000322">
    <property type="entry name" value="Glyco_hydro_31_TIM"/>
</dbReference>
<dbReference type="InterPro" id="IPR011013">
    <property type="entry name" value="Gal_mutarotase_sf_dom"/>
</dbReference>
<protein>
    <recommendedName>
        <fullName evidence="3">alpha-glucosidase</fullName>
        <ecNumber evidence="3">3.2.1.20</ecNumber>
    </recommendedName>
</protein>
<evidence type="ECO:0000256" key="1">
    <source>
        <dbReference type="ARBA" id="ARBA00001657"/>
    </source>
</evidence>
<dbReference type="Gene3D" id="3.20.20.80">
    <property type="entry name" value="Glycosidases"/>
    <property type="match status" value="1"/>
</dbReference>
<evidence type="ECO:0000256" key="4">
    <source>
        <dbReference type="SAM" id="MobiDB-lite"/>
    </source>
</evidence>
<dbReference type="Gene3D" id="2.60.40.1180">
    <property type="entry name" value="Golgi alpha-mannosidase II"/>
    <property type="match status" value="2"/>
</dbReference>
<evidence type="ECO:0000313" key="8">
    <source>
        <dbReference type="Proteomes" id="UP000325902"/>
    </source>
</evidence>
<gene>
    <name evidence="7" type="primary">AGL2</name>
    <name evidence="7" type="ORF">DBV05_g1685</name>
</gene>
<dbReference type="OrthoDB" id="3908841at2759"/>
<comment type="similarity">
    <text evidence="2">Belongs to the glycosyl hydrolase 31 family.</text>
</comment>